<comment type="subcellular location">
    <subcellularLocation>
        <location evidence="1">Cell membrane</location>
        <topology evidence="1">Multi-pass membrane protein</topology>
    </subcellularLocation>
</comment>
<feature type="transmembrane region" description="Helical" evidence="7">
    <location>
        <begin position="322"/>
        <end position="342"/>
    </location>
</feature>
<sequence length="834" mass="92713">MIATNNRKSILNLAMASLRANRLRNLAAICAIILTTLLITSIFTMALSINQSMQYAQMKTVGSDFHGGFKYLSPEQVETLLKHPSIKQSALSLHSGILHNKAFDQDRVEVLQVDQNYADHGFIEFVEGGLPAGENEVALNTWVLGKLGVQPELGKEITLQIDTGERIINRKFTLSGYYEADKQLAMAGLAFVSKAFTDKNLSDIDPVQSKESGSYVNTSELSVMFNNSFHIEKKLNRILADTRITAPIGINWAYSSVSLADNVENILPYAAVIFIIMLSGYLLIYNIFYISVVRDVKFYGLLKMIGTTPRQLRRIIAIQARLLYLIALPFGLGSGYMTGRWVTPLTTSLSGEVKGNSLSSSPWIFAGAALFSFLTVWIAAHKPGRLAADIAPVEAVKFSGVQNSEKRTFKPSKHGARLYRMSFSNLFRSKKKLSLMLSSLFLSILLFNTIFTVISSMDVNKYLSAYIHGDYMIHNKGIIQQEGERSVNETELSEELCAKLKHLDGVESIDKVYYTLFSYPPDDSVRASAESSATPSALPAKVHTQLYGLDSGWYDLADQDILEGHFNREQFDSGDYILVAETLTGPGAYTSYYHPGDTISYSGLKRRYEVMAVLKYNAFYAATSQTYFGNGYNAFLPAAELRQATLESGTPADILSLTLNAAPGKLDETGQLIREAIRPLDALQLKSREDYREELSDNIRIFQIIGYGLSLVIALIGLLNYINSVLTGVIARRHEFAVLESIGMTKQQLKRMLVYEGMYTVLLTALLTSTIGVLLTYCTARGIAAGMAYMEFRMMWLPFILIIPILAVLSYLITLSAYKPLACSPIVERLREME</sequence>
<feature type="transmembrane region" description="Helical" evidence="7">
    <location>
        <begin position="362"/>
        <end position="380"/>
    </location>
</feature>
<feature type="domain" description="ABC3 transporter permease C-terminal" evidence="8">
    <location>
        <begin position="271"/>
        <end position="380"/>
    </location>
</feature>
<evidence type="ECO:0000259" key="8">
    <source>
        <dbReference type="Pfam" id="PF02687"/>
    </source>
</evidence>
<comment type="similarity">
    <text evidence="6">Belongs to the ABC-4 integral membrane protein family.</text>
</comment>
<feature type="transmembrane region" description="Helical" evidence="7">
    <location>
        <begin position="752"/>
        <end position="775"/>
    </location>
</feature>
<dbReference type="RefSeq" id="WP_209994101.1">
    <property type="nucleotide sequence ID" value="NZ_JBHUKY010000081.1"/>
</dbReference>
<gene>
    <name evidence="9" type="ORF">ACFSX3_30305</name>
</gene>
<name>A0ABW5FN41_9BACL</name>
<evidence type="ECO:0000313" key="10">
    <source>
        <dbReference type="Proteomes" id="UP001597448"/>
    </source>
</evidence>
<keyword evidence="3 7" id="KW-0812">Transmembrane</keyword>
<dbReference type="PANTHER" id="PTHR30572:SF4">
    <property type="entry name" value="ABC TRANSPORTER PERMEASE YTRF"/>
    <property type="match status" value="1"/>
</dbReference>
<dbReference type="Proteomes" id="UP001597448">
    <property type="component" value="Unassembled WGS sequence"/>
</dbReference>
<keyword evidence="2" id="KW-1003">Cell membrane</keyword>
<protein>
    <submittedName>
        <fullName evidence="9">ABC transporter permease</fullName>
    </submittedName>
</protein>
<evidence type="ECO:0000256" key="3">
    <source>
        <dbReference type="ARBA" id="ARBA00022692"/>
    </source>
</evidence>
<feature type="transmembrane region" description="Helical" evidence="7">
    <location>
        <begin position="26"/>
        <end position="49"/>
    </location>
</feature>
<keyword evidence="10" id="KW-1185">Reference proteome</keyword>
<feature type="transmembrane region" description="Helical" evidence="7">
    <location>
        <begin position="433"/>
        <end position="454"/>
    </location>
</feature>
<feature type="transmembrane region" description="Helical" evidence="7">
    <location>
        <begin position="266"/>
        <end position="288"/>
    </location>
</feature>
<feature type="transmembrane region" description="Helical" evidence="7">
    <location>
        <begin position="704"/>
        <end position="731"/>
    </location>
</feature>
<accession>A0ABW5FN41</accession>
<dbReference type="EMBL" id="JBHUKY010000081">
    <property type="protein sequence ID" value="MFD2414156.1"/>
    <property type="molecule type" value="Genomic_DNA"/>
</dbReference>
<feature type="domain" description="ABC3 transporter permease C-terminal" evidence="8">
    <location>
        <begin position="709"/>
        <end position="819"/>
    </location>
</feature>
<dbReference type="InterPro" id="IPR003838">
    <property type="entry name" value="ABC3_permease_C"/>
</dbReference>
<reference evidence="10" key="1">
    <citation type="journal article" date="2019" name="Int. J. Syst. Evol. Microbiol.">
        <title>The Global Catalogue of Microorganisms (GCM) 10K type strain sequencing project: providing services to taxonomists for standard genome sequencing and annotation.</title>
        <authorList>
            <consortium name="The Broad Institute Genomics Platform"/>
            <consortium name="The Broad Institute Genome Sequencing Center for Infectious Disease"/>
            <person name="Wu L."/>
            <person name="Ma J."/>
        </authorList>
    </citation>
    <scope>NUCLEOTIDE SEQUENCE [LARGE SCALE GENOMIC DNA]</scope>
    <source>
        <strain evidence="10">CCM 8725</strain>
    </source>
</reference>
<dbReference type="Pfam" id="PF02687">
    <property type="entry name" value="FtsX"/>
    <property type="match status" value="2"/>
</dbReference>
<evidence type="ECO:0000256" key="6">
    <source>
        <dbReference type="ARBA" id="ARBA00038076"/>
    </source>
</evidence>
<evidence type="ECO:0000256" key="2">
    <source>
        <dbReference type="ARBA" id="ARBA00022475"/>
    </source>
</evidence>
<feature type="transmembrane region" description="Helical" evidence="7">
    <location>
        <begin position="795"/>
        <end position="814"/>
    </location>
</feature>
<proteinExistence type="inferred from homology"/>
<evidence type="ECO:0000313" key="9">
    <source>
        <dbReference type="EMBL" id="MFD2414156.1"/>
    </source>
</evidence>
<organism evidence="9 10">
    <name type="scientific">Paenibacillus rhizoplanae</name>
    <dbReference type="NCBI Taxonomy" id="1917181"/>
    <lineage>
        <taxon>Bacteria</taxon>
        <taxon>Bacillati</taxon>
        <taxon>Bacillota</taxon>
        <taxon>Bacilli</taxon>
        <taxon>Bacillales</taxon>
        <taxon>Paenibacillaceae</taxon>
        <taxon>Paenibacillus</taxon>
    </lineage>
</organism>
<evidence type="ECO:0000256" key="7">
    <source>
        <dbReference type="SAM" id="Phobius"/>
    </source>
</evidence>
<keyword evidence="5 7" id="KW-0472">Membrane</keyword>
<dbReference type="PANTHER" id="PTHR30572">
    <property type="entry name" value="MEMBRANE COMPONENT OF TRANSPORTER-RELATED"/>
    <property type="match status" value="1"/>
</dbReference>
<dbReference type="InterPro" id="IPR050250">
    <property type="entry name" value="Macrolide_Exporter_MacB"/>
</dbReference>
<keyword evidence="4 7" id="KW-1133">Transmembrane helix</keyword>
<comment type="caution">
    <text evidence="9">The sequence shown here is derived from an EMBL/GenBank/DDBJ whole genome shotgun (WGS) entry which is preliminary data.</text>
</comment>
<evidence type="ECO:0000256" key="5">
    <source>
        <dbReference type="ARBA" id="ARBA00023136"/>
    </source>
</evidence>
<evidence type="ECO:0000256" key="4">
    <source>
        <dbReference type="ARBA" id="ARBA00022989"/>
    </source>
</evidence>
<evidence type="ECO:0000256" key="1">
    <source>
        <dbReference type="ARBA" id="ARBA00004651"/>
    </source>
</evidence>